<reference evidence="1" key="1">
    <citation type="journal article" date="2020" name="Stud. Mycol.">
        <title>101 Dothideomycetes genomes: a test case for predicting lifestyles and emergence of pathogens.</title>
        <authorList>
            <person name="Haridas S."/>
            <person name="Albert R."/>
            <person name="Binder M."/>
            <person name="Bloem J."/>
            <person name="Labutti K."/>
            <person name="Salamov A."/>
            <person name="Andreopoulos B."/>
            <person name="Baker S."/>
            <person name="Barry K."/>
            <person name="Bills G."/>
            <person name="Bluhm B."/>
            <person name="Cannon C."/>
            <person name="Castanera R."/>
            <person name="Culley D."/>
            <person name="Daum C."/>
            <person name="Ezra D."/>
            <person name="Gonzalez J."/>
            <person name="Henrissat B."/>
            <person name="Kuo A."/>
            <person name="Liang C."/>
            <person name="Lipzen A."/>
            <person name="Lutzoni F."/>
            <person name="Magnuson J."/>
            <person name="Mondo S."/>
            <person name="Nolan M."/>
            <person name="Ohm R."/>
            <person name="Pangilinan J."/>
            <person name="Park H.-J."/>
            <person name="Ramirez L."/>
            <person name="Alfaro M."/>
            <person name="Sun H."/>
            <person name="Tritt A."/>
            <person name="Yoshinaga Y."/>
            <person name="Zwiers L.-H."/>
            <person name="Turgeon B."/>
            <person name="Goodwin S."/>
            <person name="Spatafora J."/>
            <person name="Crous P."/>
            <person name="Grigoriev I."/>
        </authorList>
    </citation>
    <scope>NUCLEOTIDE SEQUENCE</scope>
    <source>
        <strain evidence="1">ATCC 200398</strain>
    </source>
</reference>
<organism evidence="1 2">
    <name type="scientific">Lindgomyces ingoldianus</name>
    <dbReference type="NCBI Taxonomy" id="673940"/>
    <lineage>
        <taxon>Eukaryota</taxon>
        <taxon>Fungi</taxon>
        <taxon>Dikarya</taxon>
        <taxon>Ascomycota</taxon>
        <taxon>Pezizomycotina</taxon>
        <taxon>Dothideomycetes</taxon>
        <taxon>Pleosporomycetidae</taxon>
        <taxon>Pleosporales</taxon>
        <taxon>Lindgomycetaceae</taxon>
        <taxon>Lindgomyces</taxon>
    </lineage>
</organism>
<keyword evidence="2" id="KW-1185">Reference proteome</keyword>
<evidence type="ECO:0000313" key="1">
    <source>
        <dbReference type="EMBL" id="KAF2471988.1"/>
    </source>
</evidence>
<dbReference type="EMBL" id="MU003503">
    <property type="protein sequence ID" value="KAF2471988.1"/>
    <property type="molecule type" value="Genomic_DNA"/>
</dbReference>
<proteinExistence type="predicted"/>
<comment type="caution">
    <text evidence="1">The sequence shown here is derived from an EMBL/GenBank/DDBJ whole genome shotgun (WGS) entry which is preliminary data.</text>
</comment>
<evidence type="ECO:0000313" key="2">
    <source>
        <dbReference type="Proteomes" id="UP000799755"/>
    </source>
</evidence>
<gene>
    <name evidence="1" type="ORF">BDR25DRAFT_342032</name>
</gene>
<protein>
    <submittedName>
        <fullName evidence="1">Uncharacterized protein</fullName>
    </submittedName>
</protein>
<sequence>MKPWLEDLSEEWIPQPAPPPLTQNPDNAATMQTCQSVPSKPRSRLPRLRNSSGSFSEIQIRQLAKESRPTPPPKSALAERTLSDINIPSTTTQEAPRATDSRCVSLSSPTSATGSVICNGTVEQKPAMLAPGKPQQIHDTPEWRRRLLKGEVGYGEQRDLFSPMGLENIFQKPTAKAPEEAKQPKSKLALSRGLNNMPSSPPPWPSRDQEQSATRDKDGVDYSGLSSKMVQDLQRIAAEDSAFEGTFEQARAGGSFSTHVPGSNNYQIPRTVSGQIEFENESFSPVYLSTNLKIGATVNPSDPNLRGSDLANRLRHLGSPPPTSNSNPASEGNTVSVSQEDSSMAKLRDDTLPEDLPAGTPEYADVGRFVELRRGGYSRDGSFRRRPLSPSPRSKAPTLSMPGNPTLSRKNAYPNTPSIVEPEAAGQSFESDSPPSPDPVTPRRHDNARHLSPARTKSRSPLKLFDAHDTFTSNRLQRRLSQLEYKSEQTTLTNVQSNQAHSAREVKKDYRLTLVEEVSIQKPAIEAKGAFSPIGQHSEAFQVETFGEGQLDAYQFPEELSSTSSQALDDRYSAPDSSPTSDIAPPGSRQPPRFHFDESLQLQGRPKAKRQGLTRVSNQFRARNPSNSQSGWTASGPASSPPLVAHPIQEYTEGKRGPTSPFKNPTPKRRRTLYSIDGDDDDVFSESGPRSVKETHAVMQSIIGRKRKDARHEQTNNVADPDVLARRHILRPRNPTPSQRRKDEIEAEILEATEAFILSSPKLNTIREHLNSPVGPKGPSERNRAAAVASEVAAFSMKRTQAMKDESRKRSVTTQDFLDEAVKIMEFIRTKGRPTSGLGSVEETESESPIKEDCNPLPSTPLTFSRPPSREGHMSQWREPNKRELDPQVMSHLRKFQEKESDDFMGSSIRSLRFSRMKGPVSPEGNSIVIEQDNIRITDNQDRHVMRDIDDGGVGSQPRTNGTHPSTGSSMGQTIATNTSRRSEHVATLAPEAVAHLIPEHIAGMSFDREKNIWVRQKSPIKETRPNEDLSNANESEEDPFGNIPDLTVDETAELRVNKALLFKPTAETFLEESEDFDCQNGVRPVTREGKGIPPPDTSSVPSKASNFAWSFPKTETRATSWSDQETRSGGTQIVRQPPTTYSIPESDENDVEHEIKYFEGRGTAKPTVQSAHVRDITISISSPHPPLGQDFQERDNERTEGLYQESISPRKNVQQKWTFSSNHQTARSKRATWRQMAGAKTLPNARATPIREHDELPLLDDLPSRNYRMQLSMSVTTPVLGVGQPGALIPAGSPPARAGDVTFMLSDLPEFTLNQVDECELPDRVVMKHNGTKFSQALEDRYALGTAELVKALQDVQPDEPYWEELRQVDLHGKSLTNLHRLDEFCCRLEDLDVSDNSISHVAGIPFTIRRLKAHNNCLTGLTSWASLMNLQYLDISGNDIDRLDGLNQLLHLRTLRLGDNKIKTLSGILHLDGLMELNAEANLVETVDFAKSDLKSLTTLVLRGNRLSKILNLHCLPRLQHLDLDDNCIKEFPVFDMPTGRNSLLRSLRICRNEMTSLIIDTYCPNLESLYVDGNALTQVSGLENLTHLRTLSAREQVLGTDSDPETCVGNLMRNSDVRNLYISLNSARSLDISQHLLNLQRVELASMGLKELPQHFGQLTPNIRSINLNFNSIKDLRPLLNVKKLNELLVAGNKLSRLRTNLAVLAKLITLTKLDMRDNSLTLRFYPSVAENRVISLNQKPIEDDRWDRFILPDGDQEADKQYLLRLDDETRLRRRVYEMMLATSCSNLRELDGLQFDKARILVKDDIWERLLYLGVIRRSEKTEEIHDREPAGWSEI</sequence>
<accession>A0ACB6QYB6</accession>
<dbReference type="Proteomes" id="UP000799755">
    <property type="component" value="Unassembled WGS sequence"/>
</dbReference>
<name>A0ACB6QYB6_9PLEO</name>